<organism evidence="1 2">
    <name type="scientific">Blattamonas nauphoetae</name>
    <dbReference type="NCBI Taxonomy" id="2049346"/>
    <lineage>
        <taxon>Eukaryota</taxon>
        <taxon>Metamonada</taxon>
        <taxon>Preaxostyla</taxon>
        <taxon>Oxymonadida</taxon>
        <taxon>Blattamonas</taxon>
    </lineage>
</organism>
<dbReference type="Proteomes" id="UP001281761">
    <property type="component" value="Unassembled WGS sequence"/>
</dbReference>
<keyword evidence="2" id="KW-1185">Reference proteome</keyword>
<evidence type="ECO:0000313" key="1">
    <source>
        <dbReference type="EMBL" id="KAK2950949.1"/>
    </source>
</evidence>
<sequence>MSYGSPVLLNHVESESHIKCNKASPADSVQSGANCQSETDYPVFFNQCPTEILFDTSSSIEIGHHFALFYSLSASYCCVWHQKWASSCVFGTPPVNPSPPIPHIQKNLPIQREKSQSLDSSFWLGTNPLEILSHNILSSPSPLDRPPLDSSRVQSLVRSTRLILRVFTQKMKLCHSELALALVLLCRAIYPLSSSPTTASRTVGHLTTKNAGMLLLIALISACKHLRDGKVPLKQIATYFSIDSHSLLKSETSFYSALGWHISSVRLDLQIASSYLFSIVDFLTANTASLRDMLNGC</sequence>
<evidence type="ECO:0000313" key="2">
    <source>
        <dbReference type="Proteomes" id="UP001281761"/>
    </source>
</evidence>
<accession>A0ABQ9XJF4</accession>
<gene>
    <name evidence="1" type="ORF">BLNAU_14139</name>
</gene>
<evidence type="ECO:0008006" key="3">
    <source>
        <dbReference type="Google" id="ProtNLM"/>
    </source>
</evidence>
<protein>
    <recommendedName>
        <fullName evidence="3">Cyclin N-terminal domain-containing protein</fullName>
    </recommendedName>
</protein>
<name>A0ABQ9XJF4_9EUKA</name>
<proteinExistence type="predicted"/>
<reference evidence="1 2" key="1">
    <citation type="journal article" date="2022" name="bioRxiv">
        <title>Genomics of Preaxostyla Flagellates Illuminates Evolutionary Transitions and the Path Towards Mitochondrial Loss.</title>
        <authorList>
            <person name="Novak L.V.F."/>
            <person name="Treitli S.C."/>
            <person name="Pyrih J."/>
            <person name="Halakuc P."/>
            <person name="Pipaliya S.V."/>
            <person name="Vacek V."/>
            <person name="Brzon O."/>
            <person name="Soukal P."/>
            <person name="Eme L."/>
            <person name="Dacks J.B."/>
            <person name="Karnkowska A."/>
            <person name="Elias M."/>
            <person name="Hampl V."/>
        </authorList>
    </citation>
    <scope>NUCLEOTIDE SEQUENCE [LARGE SCALE GENOMIC DNA]</scope>
    <source>
        <strain evidence="1">NAU3</strain>
        <tissue evidence="1">Gut</tissue>
    </source>
</reference>
<comment type="caution">
    <text evidence="1">The sequence shown here is derived from an EMBL/GenBank/DDBJ whole genome shotgun (WGS) entry which is preliminary data.</text>
</comment>
<dbReference type="EMBL" id="JARBJD010000127">
    <property type="protein sequence ID" value="KAK2950949.1"/>
    <property type="molecule type" value="Genomic_DNA"/>
</dbReference>